<dbReference type="FunFam" id="3.40.50.720:FF:000084">
    <property type="entry name" value="Short-chain dehydrogenase reductase"/>
    <property type="match status" value="1"/>
</dbReference>
<evidence type="ECO:0000256" key="1">
    <source>
        <dbReference type="ARBA" id="ARBA00006484"/>
    </source>
</evidence>
<dbReference type="InterPro" id="IPR002347">
    <property type="entry name" value="SDR_fam"/>
</dbReference>
<dbReference type="GO" id="GO:0016491">
    <property type="term" value="F:oxidoreductase activity"/>
    <property type="evidence" value="ECO:0007669"/>
    <property type="project" value="UniProtKB-KW"/>
</dbReference>
<dbReference type="RefSeq" id="WP_133362018.1">
    <property type="nucleotide sequence ID" value="NZ_CP037940.1"/>
</dbReference>
<name>A0A4P6YQR3_9LACO</name>
<dbReference type="InterPro" id="IPR020904">
    <property type="entry name" value="Sc_DH/Rdtase_CS"/>
</dbReference>
<evidence type="ECO:0000256" key="2">
    <source>
        <dbReference type="ARBA" id="ARBA00023002"/>
    </source>
</evidence>
<dbReference type="GO" id="GO:0008206">
    <property type="term" value="P:bile acid metabolic process"/>
    <property type="evidence" value="ECO:0007669"/>
    <property type="project" value="UniProtKB-ARBA"/>
</dbReference>
<proteinExistence type="inferred from homology"/>
<dbReference type="Pfam" id="PF13561">
    <property type="entry name" value="adh_short_C2"/>
    <property type="match status" value="1"/>
</dbReference>
<dbReference type="PROSITE" id="PS00061">
    <property type="entry name" value="ADH_SHORT"/>
    <property type="match status" value="1"/>
</dbReference>
<accession>A0A4P6YQR3</accession>
<dbReference type="PANTHER" id="PTHR43639">
    <property type="entry name" value="OXIDOREDUCTASE, SHORT-CHAIN DEHYDROGENASE/REDUCTASE FAMILY (AFU_ORTHOLOGUE AFUA_5G02870)"/>
    <property type="match status" value="1"/>
</dbReference>
<sequence>MTNSLTGKVAIVSGANSGIGLSIAKKLVAEGAQVVLTGRRKEAGVTALAEVDGGDNAIYVIQDVAIEADWKHVVEETITKFGKLDILVNNAGIGGPNGYIDQISLADWRQLMSINLDGNFLGAKYAFTQFKKQGTGGAIVNVSSVGGLKPIPGAAAYSSSKGGTLMLTKELALEGASFGIRVNSVHPGWINTPIVPDAIRATEKQQQPSGHFGEPDDIANITSFLVSDDAKNITGAQFVSDGGNLLI</sequence>
<dbReference type="Proteomes" id="UP000292886">
    <property type="component" value="Chromosome"/>
</dbReference>
<dbReference type="NCBIfam" id="NF005559">
    <property type="entry name" value="PRK07231.1"/>
    <property type="match status" value="1"/>
</dbReference>
<dbReference type="EMBL" id="CP037940">
    <property type="protein sequence ID" value="QBO34938.1"/>
    <property type="molecule type" value="Genomic_DNA"/>
</dbReference>
<dbReference type="PRINTS" id="PR00080">
    <property type="entry name" value="SDRFAMILY"/>
</dbReference>
<keyword evidence="2" id="KW-0560">Oxidoreductase</keyword>
<gene>
    <name evidence="3" type="ORF">EQG49_00010</name>
</gene>
<dbReference type="PANTHER" id="PTHR43639:SF1">
    <property type="entry name" value="SHORT-CHAIN DEHYDROGENASE_REDUCTASE FAMILY PROTEIN"/>
    <property type="match status" value="1"/>
</dbReference>
<dbReference type="InterPro" id="IPR036291">
    <property type="entry name" value="NAD(P)-bd_dom_sf"/>
</dbReference>
<dbReference type="SUPFAM" id="SSF51735">
    <property type="entry name" value="NAD(P)-binding Rossmann-fold domains"/>
    <property type="match status" value="1"/>
</dbReference>
<dbReference type="OrthoDB" id="9805904at2"/>
<dbReference type="AlphaFoldDB" id="A0A4P6YQR3"/>
<comment type="similarity">
    <text evidence="1">Belongs to the short-chain dehydrogenases/reductases (SDR) family.</text>
</comment>
<reference evidence="4" key="1">
    <citation type="submission" date="2019-03" db="EMBL/GenBank/DDBJ databases">
        <title>Weissella sp. 26KH-42 Genome sequencing.</title>
        <authorList>
            <person name="Heo J."/>
            <person name="Kim S.-J."/>
            <person name="Kim J.-S."/>
            <person name="Hong S.-B."/>
            <person name="Kwon S.-W."/>
        </authorList>
    </citation>
    <scope>NUCLEOTIDE SEQUENCE [LARGE SCALE GENOMIC DNA]</scope>
    <source>
        <strain evidence="4">26KH-42</strain>
    </source>
</reference>
<dbReference type="Gene3D" id="3.40.50.720">
    <property type="entry name" value="NAD(P)-binding Rossmann-like Domain"/>
    <property type="match status" value="1"/>
</dbReference>
<keyword evidence="4" id="KW-1185">Reference proteome</keyword>
<evidence type="ECO:0000313" key="4">
    <source>
        <dbReference type="Proteomes" id="UP000292886"/>
    </source>
</evidence>
<dbReference type="KEGG" id="wei:EQG49_00010"/>
<protein>
    <submittedName>
        <fullName evidence="3">SDR family oxidoreductase</fullName>
    </submittedName>
</protein>
<dbReference type="PRINTS" id="PR00081">
    <property type="entry name" value="GDHRDH"/>
</dbReference>
<evidence type="ECO:0000313" key="3">
    <source>
        <dbReference type="EMBL" id="QBO34938.1"/>
    </source>
</evidence>
<organism evidence="3 4">
    <name type="scientific">Periweissella cryptocerci</name>
    <dbReference type="NCBI Taxonomy" id="2506420"/>
    <lineage>
        <taxon>Bacteria</taxon>
        <taxon>Bacillati</taxon>
        <taxon>Bacillota</taxon>
        <taxon>Bacilli</taxon>
        <taxon>Lactobacillales</taxon>
        <taxon>Lactobacillaceae</taxon>
        <taxon>Periweissella</taxon>
    </lineage>
</organism>